<name>A0ABD0PDS1_CIRMR</name>
<dbReference type="Proteomes" id="UP001529510">
    <property type="component" value="Unassembled WGS sequence"/>
</dbReference>
<proteinExistence type="predicted"/>
<keyword evidence="3" id="KW-1185">Reference proteome</keyword>
<accession>A0ABD0PDS1</accession>
<dbReference type="EMBL" id="JAMKFB020000016">
    <property type="protein sequence ID" value="KAL0172234.1"/>
    <property type="molecule type" value="Genomic_DNA"/>
</dbReference>
<dbReference type="AlphaFoldDB" id="A0ABD0PDS1"/>
<comment type="caution">
    <text evidence="2">The sequence shown here is derived from an EMBL/GenBank/DDBJ whole genome shotgun (WGS) entry which is preliminary data.</text>
</comment>
<organism evidence="2 3">
    <name type="scientific">Cirrhinus mrigala</name>
    <name type="common">Mrigala</name>
    <dbReference type="NCBI Taxonomy" id="683832"/>
    <lineage>
        <taxon>Eukaryota</taxon>
        <taxon>Metazoa</taxon>
        <taxon>Chordata</taxon>
        <taxon>Craniata</taxon>
        <taxon>Vertebrata</taxon>
        <taxon>Euteleostomi</taxon>
        <taxon>Actinopterygii</taxon>
        <taxon>Neopterygii</taxon>
        <taxon>Teleostei</taxon>
        <taxon>Ostariophysi</taxon>
        <taxon>Cypriniformes</taxon>
        <taxon>Cyprinidae</taxon>
        <taxon>Labeoninae</taxon>
        <taxon>Labeonini</taxon>
        <taxon>Cirrhinus</taxon>
    </lineage>
</organism>
<sequence length="74" mass="8725">AEAQQYKKQLSEQSEYLKKVQQSKEQQDKQIEDLQRLMGGMEQESSTLREQLMTKEAELLQLRELREEAPAGRE</sequence>
<gene>
    <name evidence="2" type="ORF">M9458_032545</name>
</gene>
<feature type="coiled-coil region" evidence="1">
    <location>
        <begin position="3"/>
        <end position="68"/>
    </location>
</feature>
<evidence type="ECO:0000256" key="1">
    <source>
        <dbReference type="SAM" id="Coils"/>
    </source>
</evidence>
<protein>
    <submittedName>
        <fullName evidence="2">Uncharacterized protein</fullName>
    </submittedName>
</protein>
<keyword evidence="1" id="KW-0175">Coiled coil</keyword>
<reference evidence="2 3" key="1">
    <citation type="submission" date="2024-05" db="EMBL/GenBank/DDBJ databases">
        <title>Genome sequencing and assembly of Indian major carp, Cirrhinus mrigala (Hamilton, 1822).</title>
        <authorList>
            <person name="Mohindra V."/>
            <person name="Chowdhury L.M."/>
            <person name="Lal K."/>
            <person name="Jena J.K."/>
        </authorList>
    </citation>
    <scope>NUCLEOTIDE SEQUENCE [LARGE SCALE GENOMIC DNA]</scope>
    <source>
        <strain evidence="2">CM1030</strain>
        <tissue evidence="2">Blood</tissue>
    </source>
</reference>
<feature type="non-terminal residue" evidence="2">
    <location>
        <position position="1"/>
    </location>
</feature>
<feature type="non-terminal residue" evidence="2">
    <location>
        <position position="74"/>
    </location>
</feature>
<evidence type="ECO:0000313" key="3">
    <source>
        <dbReference type="Proteomes" id="UP001529510"/>
    </source>
</evidence>
<evidence type="ECO:0000313" key="2">
    <source>
        <dbReference type="EMBL" id="KAL0172234.1"/>
    </source>
</evidence>